<proteinExistence type="predicted"/>
<dbReference type="PANTHER" id="PTHR33295:SF7">
    <property type="entry name" value="ATPASE"/>
    <property type="match status" value="1"/>
</dbReference>
<comment type="caution">
    <text evidence="2">The sequence shown here is derived from an EMBL/GenBank/DDBJ whole genome shotgun (WGS) entry which is preliminary data.</text>
</comment>
<evidence type="ECO:0000259" key="1">
    <source>
        <dbReference type="Pfam" id="PF13635"/>
    </source>
</evidence>
<gene>
    <name evidence="2" type="ORF">SDC9_91329</name>
</gene>
<accession>A0A644ZUK4</accession>
<sequence>MALSLFHDYLITGGMPEVVAEFLNNNDHLKAADIQQQILDSYIADMAKYATPEEVSKIIVSYNSLPAQLAKENRKFQYKVIQKGGYAGMFGAAIDWLTSAGLVYKCNRVTVPNEPLSVYSDMTGFKLYMNDPGLLVKKSGMPLRELLVVDMHTSSFIGPVVENYVASAFQSLGIPLFYWDSGNTAEIDFLIQGQSGVTPVEVKSGTNTRSRSIDVFRKKYAPSRIIRLSEKNFGFDNQIKSVPLYAAFCIEKEF</sequence>
<organism evidence="2">
    <name type="scientific">bioreactor metagenome</name>
    <dbReference type="NCBI Taxonomy" id="1076179"/>
    <lineage>
        <taxon>unclassified sequences</taxon>
        <taxon>metagenomes</taxon>
        <taxon>ecological metagenomes</taxon>
    </lineage>
</organism>
<name>A0A644ZUK4_9ZZZZ</name>
<dbReference type="AlphaFoldDB" id="A0A644ZUK4"/>
<dbReference type="InterPro" id="IPR025420">
    <property type="entry name" value="DUF4143"/>
</dbReference>
<dbReference type="Pfam" id="PF13635">
    <property type="entry name" value="DUF4143"/>
    <property type="match status" value="1"/>
</dbReference>
<protein>
    <recommendedName>
        <fullName evidence="1">DUF4143 domain-containing protein</fullName>
    </recommendedName>
</protein>
<feature type="domain" description="DUF4143" evidence="1">
    <location>
        <begin position="45"/>
        <end position="205"/>
    </location>
</feature>
<reference evidence="2" key="1">
    <citation type="submission" date="2019-08" db="EMBL/GenBank/DDBJ databases">
        <authorList>
            <person name="Kucharzyk K."/>
            <person name="Murdoch R.W."/>
            <person name="Higgins S."/>
            <person name="Loffler F."/>
        </authorList>
    </citation>
    <scope>NUCLEOTIDE SEQUENCE</scope>
</reference>
<evidence type="ECO:0000313" key="2">
    <source>
        <dbReference type="EMBL" id="MPM44650.1"/>
    </source>
</evidence>
<dbReference type="PANTHER" id="PTHR33295">
    <property type="entry name" value="ATPASE"/>
    <property type="match status" value="1"/>
</dbReference>
<dbReference type="EMBL" id="VSSQ01010559">
    <property type="protein sequence ID" value="MPM44650.1"/>
    <property type="molecule type" value="Genomic_DNA"/>
</dbReference>